<comment type="caution">
    <text evidence="2">The sequence shown here is derived from an EMBL/GenBank/DDBJ whole genome shotgun (WGS) entry which is preliminary data.</text>
</comment>
<proteinExistence type="predicted"/>
<organism evidence="2 3">
    <name type="scientific">Elysia crispata</name>
    <name type="common">lettuce slug</name>
    <dbReference type="NCBI Taxonomy" id="231223"/>
    <lineage>
        <taxon>Eukaryota</taxon>
        <taxon>Metazoa</taxon>
        <taxon>Spiralia</taxon>
        <taxon>Lophotrochozoa</taxon>
        <taxon>Mollusca</taxon>
        <taxon>Gastropoda</taxon>
        <taxon>Heterobranchia</taxon>
        <taxon>Euthyneura</taxon>
        <taxon>Panpulmonata</taxon>
        <taxon>Sacoglossa</taxon>
        <taxon>Placobranchoidea</taxon>
        <taxon>Plakobranchidae</taxon>
        <taxon>Elysia</taxon>
    </lineage>
</organism>
<evidence type="ECO:0000313" key="2">
    <source>
        <dbReference type="EMBL" id="KAK3756095.1"/>
    </source>
</evidence>
<gene>
    <name evidence="2" type="ORF">RRG08_017312</name>
</gene>
<evidence type="ECO:0008006" key="4">
    <source>
        <dbReference type="Google" id="ProtNLM"/>
    </source>
</evidence>
<protein>
    <recommendedName>
        <fullName evidence="4">Secreted protein</fullName>
    </recommendedName>
</protein>
<sequence length="84" mass="9172">MSALSAVSIAVLFRSLVESRKTRGPSGQLHVSQRSSPCQLIIKQLTTLPARLGILWAGEEDVGICVQWMLPFPSIVDQQVNTPI</sequence>
<feature type="chain" id="PRO_5041912495" description="Secreted protein" evidence="1">
    <location>
        <begin position="20"/>
        <end position="84"/>
    </location>
</feature>
<keyword evidence="1" id="KW-0732">Signal</keyword>
<evidence type="ECO:0000313" key="3">
    <source>
        <dbReference type="Proteomes" id="UP001283361"/>
    </source>
</evidence>
<evidence type="ECO:0000256" key="1">
    <source>
        <dbReference type="SAM" id="SignalP"/>
    </source>
</evidence>
<dbReference type="AlphaFoldDB" id="A0AAE0YS76"/>
<keyword evidence="3" id="KW-1185">Reference proteome</keyword>
<feature type="signal peptide" evidence="1">
    <location>
        <begin position="1"/>
        <end position="19"/>
    </location>
</feature>
<dbReference type="Proteomes" id="UP001283361">
    <property type="component" value="Unassembled WGS sequence"/>
</dbReference>
<reference evidence="2" key="1">
    <citation type="journal article" date="2023" name="G3 (Bethesda)">
        <title>A reference genome for the long-term kleptoplast-retaining sea slug Elysia crispata morphotype clarki.</title>
        <authorList>
            <person name="Eastman K.E."/>
            <person name="Pendleton A.L."/>
            <person name="Shaikh M.A."/>
            <person name="Suttiyut T."/>
            <person name="Ogas R."/>
            <person name="Tomko P."/>
            <person name="Gavelis G."/>
            <person name="Widhalm J.R."/>
            <person name="Wisecaver J.H."/>
        </authorList>
    </citation>
    <scope>NUCLEOTIDE SEQUENCE</scope>
    <source>
        <strain evidence="2">ECLA1</strain>
    </source>
</reference>
<accession>A0AAE0YS76</accession>
<dbReference type="EMBL" id="JAWDGP010005558">
    <property type="protein sequence ID" value="KAK3756095.1"/>
    <property type="molecule type" value="Genomic_DNA"/>
</dbReference>
<name>A0AAE0YS76_9GAST</name>